<comment type="similarity">
    <text evidence="2">Belongs to the SMC family. SMC4 subfamily.</text>
</comment>
<dbReference type="Proteomes" id="UP000320475">
    <property type="component" value="Unassembled WGS sequence"/>
</dbReference>
<protein>
    <recommendedName>
        <fullName evidence="11">Structural maintenance of chromosomes protein</fullName>
    </recommendedName>
</protein>
<evidence type="ECO:0000313" key="18">
    <source>
        <dbReference type="Proteomes" id="UP000320475"/>
    </source>
</evidence>
<evidence type="ECO:0000313" key="16">
    <source>
        <dbReference type="EMBL" id="TPX50210.1"/>
    </source>
</evidence>
<feature type="coiled-coil region" evidence="12">
    <location>
        <begin position="764"/>
        <end position="795"/>
    </location>
</feature>
<evidence type="ECO:0000256" key="5">
    <source>
        <dbReference type="ARBA" id="ARBA00022776"/>
    </source>
</evidence>
<dbReference type="InterPro" id="IPR024704">
    <property type="entry name" value="SMC"/>
</dbReference>
<dbReference type="SUPFAM" id="SSF75553">
    <property type="entry name" value="Smc hinge domain"/>
    <property type="match status" value="1"/>
</dbReference>
<feature type="domain" description="SMC hinge" evidence="14">
    <location>
        <begin position="592"/>
        <end position="707"/>
    </location>
</feature>
<dbReference type="OrthoDB" id="5575062at2759"/>
<keyword evidence="4" id="KW-0547">Nucleotide-binding</keyword>
<dbReference type="PANTHER" id="PTHR18937">
    <property type="entry name" value="STRUCTURAL MAINTENANCE OF CHROMOSOMES SMC FAMILY MEMBER"/>
    <property type="match status" value="1"/>
</dbReference>
<dbReference type="PIRSF" id="PIRSF005719">
    <property type="entry name" value="SMC"/>
    <property type="match status" value="1"/>
</dbReference>
<dbReference type="AlphaFoldDB" id="A0A507DH98"/>
<dbReference type="GO" id="GO:0005524">
    <property type="term" value="F:ATP binding"/>
    <property type="evidence" value="ECO:0007669"/>
    <property type="project" value="UniProtKB-KW"/>
</dbReference>
<feature type="coiled-coil region" evidence="12">
    <location>
        <begin position="835"/>
        <end position="869"/>
    </location>
</feature>
<comment type="caution">
    <text evidence="16">The sequence shown here is derived from an EMBL/GenBank/DDBJ whole genome shotgun (WGS) entry which is preliminary data.</text>
</comment>
<dbReference type="Pfam" id="PF02463">
    <property type="entry name" value="SMC_N"/>
    <property type="match status" value="1"/>
</dbReference>
<evidence type="ECO:0000256" key="7">
    <source>
        <dbReference type="ARBA" id="ARBA00023054"/>
    </source>
</evidence>
<comment type="subcellular location">
    <subcellularLocation>
        <location evidence="1 11">Nucleus</location>
    </subcellularLocation>
</comment>
<feature type="compositionally biased region" description="Pro residues" evidence="13">
    <location>
        <begin position="7"/>
        <end position="19"/>
    </location>
</feature>
<name>A0A507DH98_9FUNG</name>
<evidence type="ECO:0000256" key="13">
    <source>
        <dbReference type="SAM" id="MobiDB-lite"/>
    </source>
</evidence>
<feature type="coiled-coil region" evidence="12">
    <location>
        <begin position="320"/>
        <end position="449"/>
    </location>
</feature>
<evidence type="ECO:0000256" key="2">
    <source>
        <dbReference type="ARBA" id="ARBA00006005"/>
    </source>
</evidence>
<dbReference type="GO" id="GO:0051301">
    <property type="term" value="P:cell division"/>
    <property type="evidence" value="ECO:0007669"/>
    <property type="project" value="UniProtKB-KW"/>
</dbReference>
<dbReference type="SMART" id="SM00968">
    <property type="entry name" value="SMC_hinge"/>
    <property type="match status" value="1"/>
</dbReference>
<dbReference type="STRING" id="286115.A0A507DH98"/>
<dbReference type="Proteomes" id="UP000317494">
    <property type="component" value="Unassembled WGS sequence"/>
</dbReference>
<evidence type="ECO:0000256" key="6">
    <source>
        <dbReference type="ARBA" id="ARBA00022840"/>
    </source>
</evidence>
<evidence type="ECO:0000256" key="1">
    <source>
        <dbReference type="ARBA" id="ARBA00004123"/>
    </source>
</evidence>
<dbReference type="InterPro" id="IPR010935">
    <property type="entry name" value="SMC_hinge"/>
</dbReference>
<dbReference type="PANTHER" id="PTHR18937:SF172">
    <property type="entry name" value="STRUCTURAL MAINTENANCE OF CHROMOSOMES PROTEIN"/>
    <property type="match status" value="1"/>
</dbReference>
<evidence type="ECO:0000256" key="9">
    <source>
        <dbReference type="ARBA" id="ARBA00023242"/>
    </source>
</evidence>
<keyword evidence="10" id="KW-0131">Cell cycle</keyword>
<dbReference type="Gene3D" id="3.30.70.1620">
    <property type="match status" value="1"/>
</dbReference>
<feature type="region of interest" description="Disordered" evidence="13">
    <location>
        <begin position="1"/>
        <end position="49"/>
    </location>
</feature>
<feature type="region of interest" description="Disordered" evidence="13">
    <location>
        <begin position="729"/>
        <end position="748"/>
    </location>
</feature>
<dbReference type="VEuPathDB" id="FungiDB:SeMB42_g04396"/>
<keyword evidence="3" id="KW-0132">Cell division</keyword>
<dbReference type="InterPro" id="IPR003395">
    <property type="entry name" value="RecF/RecN/SMC_N"/>
</dbReference>
<reference evidence="17 18" key="1">
    <citation type="journal article" date="2019" name="Sci. Rep.">
        <title>Comparative genomics of chytrid fungi reveal insights into the obligate biotrophic and pathogenic lifestyle of Synchytrium endobioticum.</title>
        <authorList>
            <person name="van de Vossenberg B.T.L.H."/>
            <person name="Warris S."/>
            <person name="Nguyen H.D.T."/>
            <person name="van Gent-Pelzer M.P.E."/>
            <person name="Joly D.L."/>
            <person name="van de Geest H.C."/>
            <person name="Bonants P.J.M."/>
            <person name="Smith D.S."/>
            <person name="Levesque C.A."/>
            <person name="van der Lee T.A.J."/>
        </authorList>
    </citation>
    <scope>NUCLEOTIDE SEQUENCE [LARGE SCALE GENOMIC DNA]</scope>
    <source>
        <strain evidence="16 18">LEV6574</strain>
        <strain evidence="15 17">MB42</strain>
    </source>
</reference>
<keyword evidence="7 12" id="KW-0175">Coiled coil</keyword>
<evidence type="ECO:0000313" key="15">
    <source>
        <dbReference type="EMBL" id="TPX44267.1"/>
    </source>
</evidence>
<dbReference type="Gene3D" id="3.40.50.300">
    <property type="entry name" value="P-loop containing nucleotide triphosphate hydrolases"/>
    <property type="match status" value="2"/>
</dbReference>
<sequence length="1267" mass="143828">MLTHEPPSVPSSPSLPPVPSSGAPSSSSQANGHRQRQTSATARFPSVEPLTIKEEHGPRLVIFKMVLINFKSYAGRIEIGPFHKSFTSIVGPNGSGKSNVIDALLFVFGFKAKKMRQGKLSELIHNSSDFQDLRECGVEVHFQQIKDLPVPDAFEVIPNSALIVSRTADVSSSSTYRVNGRTSSYKEVTNMLKEFGVDLDHKRFLILQGEVESIAQMKPKAQNEHEDGLLEYLEDIIGTAVYKRPIEDASQRLERMNDERAEKLNRVKMVEKDKNALEGKKDEALEFVKMQNVLAKRKNELYQLQIAGQENEMEAHKIAMGELQGRLDAERAKYADLEKEIAELEPLAVAMSAEHEEMRKKAAQSEKELQKIDRAEVELQEKCKHLKDKERKLNKAIKEETFSRNEHETWMNNFQSDMDKQNKELEDLNKRLLREQQELEAIRDSLQDKTAGFKQEIDIKMKELAPWTAKINQAQATLQVAHSEQMMLNDRVNAAATAITDAQNAVSQHRQAVVEKKTAYDRAERNLLEQRRMLTELETLIKDAVKEEDEKRQAFNNSRQKLDDARVMNQSAQSRGAVLAALLQERDRKNLTGICGRLGDLGVIDDRYDVAVTTACGALNDIVVETFQEAQKCLDYLKQTNIGRARFVCLDKLWIKDRDMGPIQTPGNIPRLFDLIKPKDPKYRAVFYKALRDTLVAENLDQANRMASGKQRWRVVTVAGEICEREGVISGGGRPRKGGMGSKFKGDDVSPQQIAALETDQYSHENALKEAVTARKNIEAELEKARREVPAAEMAIPKARMDVEYAQGMIADGERHLKQLQSEGSRVDLADIARIKEVEKIIDQYEKELEKLRNSSSVIEADIKTLQEKILEAGGVRLRSQKAKVDSVQAEIDMVSDRLTKTAAERSTRERNLAKVKKSIEKKGHELAEAAEELARIEEELKIQSSAAVQLRQRVDDAKQELEAKGADLAETKKSLDEKTKVVNKMRSEEVELKAQIDERKVYIKAAQNAINYYNKELNNLKIRETGFEDDDDPEETLDLFTVEQLEKLDIKAIKHECEILEGKINSAKPNLSVLNDYKMRLHDYLARARDLEEFTAQRDQTKAEYDDLRKRRLDEFMKGFNMISQKLKEMYQMITMGGNAELELVDSLDPFSEGILFSVMPPKKSWKNISNLSGGEKTLSSLALVFALHHFKPTPLYVMDEIDAALDFRNVSIVANYIKDRTKNAQFVIISLRNNMFELADRLVGIYKTDNTTKSITINPHKIQIM</sequence>
<dbReference type="EMBL" id="QEAN01000176">
    <property type="protein sequence ID" value="TPX44267.1"/>
    <property type="molecule type" value="Genomic_DNA"/>
</dbReference>
<keyword evidence="5" id="KW-0498">Mitosis</keyword>
<dbReference type="GO" id="GO:0000796">
    <property type="term" value="C:condensin complex"/>
    <property type="evidence" value="ECO:0007669"/>
    <property type="project" value="TreeGrafter"/>
</dbReference>
<dbReference type="FunFam" id="3.40.50.300:FF:000481">
    <property type="entry name" value="Structural maintenance of chromosomes 4"/>
    <property type="match status" value="1"/>
</dbReference>
<organism evidence="16 18">
    <name type="scientific">Synchytrium endobioticum</name>
    <dbReference type="NCBI Taxonomy" id="286115"/>
    <lineage>
        <taxon>Eukaryota</taxon>
        <taxon>Fungi</taxon>
        <taxon>Fungi incertae sedis</taxon>
        <taxon>Chytridiomycota</taxon>
        <taxon>Chytridiomycota incertae sedis</taxon>
        <taxon>Chytridiomycetes</taxon>
        <taxon>Synchytriales</taxon>
        <taxon>Synchytriaceae</taxon>
        <taxon>Synchytrium</taxon>
    </lineage>
</organism>
<evidence type="ECO:0000313" key="17">
    <source>
        <dbReference type="Proteomes" id="UP000317494"/>
    </source>
</evidence>
<gene>
    <name evidence="16" type="ORF">SeLEV6574_g01054</name>
    <name evidence="15" type="ORF">SeMB42_g04396</name>
</gene>
<dbReference type="InterPro" id="IPR027417">
    <property type="entry name" value="P-loop_NTPase"/>
</dbReference>
<dbReference type="GO" id="GO:0007076">
    <property type="term" value="P:mitotic chromosome condensation"/>
    <property type="evidence" value="ECO:0007669"/>
    <property type="project" value="TreeGrafter"/>
</dbReference>
<keyword evidence="8" id="KW-0226">DNA condensation</keyword>
<proteinExistence type="inferred from homology"/>
<keyword evidence="17" id="KW-1185">Reference proteome</keyword>
<dbReference type="Pfam" id="PF06470">
    <property type="entry name" value="SMC_hinge"/>
    <property type="match status" value="1"/>
</dbReference>
<feature type="compositionally biased region" description="Polar residues" evidence="13">
    <location>
        <begin position="29"/>
        <end position="41"/>
    </location>
</feature>
<evidence type="ECO:0000256" key="11">
    <source>
        <dbReference type="PIRNR" id="PIRNR005719"/>
    </source>
</evidence>
<dbReference type="Gene3D" id="1.20.1060.20">
    <property type="match status" value="1"/>
</dbReference>
<feature type="coiled-coil region" evidence="12">
    <location>
        <begin position="246"/>
        <end position="273"/>
    </location>
</feature>
<evidence type="ECO:0000259" key="14">
    <source>
        <dbReference type="SMART" id="SM00968"/>
    </source>
</evidence>
<accession>A0A507DH98</accession>
<feature type="coiled-coil region" evidence="12">
    <location>
        <begin position="913"/>
        <end position="1024"/>
    </location>
</feature>
<dbReference type="EMBL" id="QEAM01000021">
    <property type="protein sequence ID" value="TPX50210.1"/>
    <property type="molecule type" value="Genomic_DNA"/>
</dbReference>
<dbReference type="InterPro" id="IPR036277">
    <property type="entry name" value="SMC_hinge_sf"/>
</dbReference>
<evidence type="ECO:0000256" key="12">
    <source>
        <dbReference type="SAM" id="Coils"/>
    </source>
</evidence>
<evidence type="ECO:0000256" key="3">
    <source>
        <dbReference type="ARBA" id="ARBA00022618"/>
    </source>
</evidence>
<feature type="coiled-coil region" evidence="12">
    <location>
        <begin position="520"/>
        <end position="557"/>
    </location>
</feature>
<feature type="compositionally biased region" description="Gly residues" evidence="13">
    <location>
        <begin position="729"/>
        <end position="741"/>
    </location>
</feature>
<dbReference type="GO" id="GO:0016887">
    <property type="term" value="F:ATP hydrolysis activity"/>
    <property type="evidence" value="ECO:0007669"/>
    <property type="project" value="InterPro"/>
</dbReference>
<evidence type="ECO:0000256" key="8">
    <source>
        <dbReference type="ARBA" id="ARBA00023067"/>
    </source>
</evidence>
<evidence type="ECO:0000256" key="10">
    <source>
        <dbReference type="ARBA" id="ARBA00023306"/>
    </source>
</evidence>
<evidence type="ECO:0000256" key="4">
    <source>
        <dbReference type="ARBA" id="ARBA00022741"/>
    </source>
</evidence>
<keyword evidence="9 11" id="KW-0539">Nucleus</keyword>
<dbReference type="SUPFAM" id="SSF52540">
    <property type="entry name" value="P-loop containing nucleoside triphosphate hydrolases"/>
    <property type="match status" value="1"/>
</dbReference>
<dbReference type="GO" id="GO:0005634">
    <property type="term" value="C:nucleus"/>
    <property type="evidence" value="ECO:0007669"/>
    <property type="project" value="UniProtKB-SubCell"/>
</dbReference>
<dbReference type="FunFam" id="3.40.50.300:FF:000585">
    <property type="entry name" value="Structural maintenance of chromosomes 4"/>
    <property type="match status" value="1"/>
</dbReference>
<keyword evidence="6" id="KW-0067">ATP-binding</keyword>